<comment type="subcellular location">
    <subcellularLocation>
        <location evidence="1">Membrane</location>
        <topology evidence="1">Multi-pass membrane protein</topology>
    </subcellularLocation>
</comment>
<organism evidence="7 8">
    <name type="scientific">Candidatus Roizmanbacteria bacterium RIFCSPHIGHO2_01_FULL_39_12b</name>
    <dbReference type="NCBI Taxonomy" id="1802030"/>
    <lineage>
        <taxon>Bacteria</taxon>
        <taxon>Candidatus Roizmaniibacteriota</taxon>
    </lineage>
</organism>
<evidence type="ECO:0000256" key="1">
    <source>
        <dbReference type="ARBA" id="ARBA00004141"/>
    </source>
</evidence>
<feature type="transmembrane region" description="Helical" evidence="5">
    <location>
        <begin position="348"/>
        <end position="365"/>
    </location>
</feature>
<dbReference type="EMBL" id="MFZF01000033">
    <property type="protein sequence ID" value="OGK15234.1"/>
    <property type="molecule type" value="Genomic_DNA"/>
</dbReference>
<evidence type="ECO:0000256" key="2">
    <source>
        <dbReference type="ARBA" id="ARBA00022692"/>
    </source>
</evidence>
<dbReference type="PANTHER" id="PTHR37422:SF17">
    <property type="entry name" value="O-ANTIGEN LIGASE"/>
    <property type="match status" value="1"/>
</dbReference>
<name>A0A1F7G8I9_9BACT</name>
<protein>
    <recommendedName>
        <fullName evidence="6">O-antigen ligase-related domain-containing protein</fullName>
    </recommendedName>
</protein>
<evidence type="ECO:0000313" key="7">
    <source>
        <dbReference type="EMBL" id="OGK15234.1"/>
    </source>
</evidence>
<gene>
    <name evidence="7" type="ORF">A2690_00475</name>
</gene>
<feature type="transmembrane region" description="Helical" evidence="5">
    <location>
        <begin position="168"/>
        <end position="187"/>
    </location>
</feature>
<evidence type="ECO:0000256" key="3">
    <source>
        <dbReference type="ARBA" id="ARBA00022989"/>
    </source>
</evidence>
<feature type="transmembrane region" description="Helical" evidence="5">
    <location>
        <begin position="59"/>
        <end position="77"/>
    </location>
</feature>
<accession>A0A1F7G8I9</accession>
<feature type="transmembrane region" description="Helical" evidence="5">
    <location>
        <begin position="222"/>
        <end position="240"/>
    </location>
</feature>
<evidence type="ECO:0000259" key="6">
    <source>
        <dbReference type="Pfam" id="PF04932"/>
    </source>
</evidence>
<dbReference type="GO" id="GO:0016020">
    <property type="term" value="C:membrane"/>
    <property type="evidence" value="ECO:0007669"/>
    <property type="project" value="UniProtKB-SubCell"/>
</dbReference>
<evidence type="ECO:0000256" key="5">
    <source>
        <dbReference type="SAM" id="Phobius"/>
    </source>
</evidence>
<dbReference type="PANTHER" id="PTHR37422">
    <property type="entry name" value="TEICHURONIC ACID BIOSYNTHESIS PROTEIN TUAE"/>
    <property type="match status" value="1"/>
</dbReference>
<keyword evidence="4 5" id="KW-0472">Membrane</keyword>
<dbReference type="InterPro" id="IPR007016">
    <property type="entry name" value="O-antigen_ligase-rel_domated"/>
</dbReference>
<sequence>MLFLPTQLGKHFFFDFSYINGIRVDYLATKFYLTDLLALLLIILNIKIIFGVLAKYRKYVLIVLAFSVINIILSPQLMVGTYIFTKYLEIVCIGIIFYRAPTNFRRVIFAFVIGALVELFLSISQIKTQSSLQGIFYYLGERYFSVSTPAIAKTALNGVEMLRPYGTFSHPNSLGGFYVLVYTLVLFQKYLKLAKNYSFWSYILLFLSSLLVLFSFSKNAILTWMVVSSFYLFFFTLSSCRFCKVARFLSVGTLGGLFLTSVNNTVSITERLLLLQNGIVLFFQKPLFGYGLGQHLYALSRLPTKSLYLFNQPIHNIFLVALVEWGLLLFGIVGFCLYELVKKNKKSLIFFGVIGLTGLFDHYSITSQQNILFVGVFMGIVFNETNPFKKE</sequence>
<feature type="transmembrane region" description="Helical" evidence="5">
    <location>
        <begin position="83"/>
        <end position="100"/>
    </location>
</feature>
<feature type="transmembrane region" description="Helical" evidence="5">
    <location>
        <begin position="317"/>
        <end position="341"/>
    </location>
</feature>
<dbReference type="Proteomes" id="UP000178372">
    <property type="component" value="Unassembled WGS sequence"/>
</dbReference>
<feature type="domain" description="O-antigen ligase-related" evidence="6">
    <location>
        <begin position="204"/>
        <end position="331"/>
    </location>
</feature>
<feature type="transmembrane region" description="Helical" evidence="5">
    <location>
        <begin position="31"/>
        <end position="52"/>
    </location>
</feature>
<feature type="transmembrane region" description="Helical" evidence="5">
    <location>
        <begin position="107"/>
        <end position="126"/>
    </location>
</feature>
<dbReference type="InterPro" id="IPR051533">
    <property type="entry name" value="WaaL-like"/>
</dbReference>
<feature type="transmembrane region" description="Helical" evidence="5">
    <location>
        <begin position="199"/>
        <end position="216"/>
    </location>
</feature>
<keyword evidence="2 5" id="KW-0812">Transmembrane</keyword>
<evidence type="ECO:0000313" key="8">
    <source>
        <dbReference type="Proteomes" id="UP000178372"/>
    </source>
</evidence>
<evidence type="ECO:0000256" key="4">
    <source>
        <dbReference type="ARBA" id="ARBA00023136"/>
    </source>
</evidence>
<keyword evidence="3 5" id="KW-1133">Transmembrane helix</keyword>
<proteinExistence type="predicted"/>
<reference evidence="7 8" key="1">
    <citation type="journal article" date="2016" name="Nat. Commun.">
        <title>Thousands of microbial genomes shed light on interconnected biogeochemical processes in an aquifer system.</title>
        <authorList>
            <person name="Anantharaman K."/>
            <person name="Brown C.T."/>
            <person name="Hug L.A."/>
            <person name="Sharon I."/>
            <person name="Castelle C.J."/>
            <person name="Probst A.J."/>
            <person name="Thomas B.C."/>
            <person name="Singh A."/>
            <person name="Wilkins M.J."/>
            <person name="Karaoz U."/>
            <person name="Brodie E.L."/>
            <person name="Williams K.H."/>
            <person name="Hubbard S.S."/>
            <person name="Banfield J.F."/>
        </authorList>
    </citation>
    <scope>NUCLEOTIDE SEQUENCE [LARGE SCALE GENOMIC DNA]</scope>
</reference>
<comment type="caution">
    <text evidence="7">The sequence shown here is derived from an EMBL/GenBank/DDBJ whole genome shotgun (WGS) entry which is preliminary data.</text>
</comment>
<dbReference type="AlphaFoldDB" id="A0A1F7G8I9"/>
<dbReference type="Pfam" id="PF04932">
    <property type="entry name" value="Wzy_C"/>
    <property type="match status" value="1"/>
</dbReference>